<dbReference type="RefSeq" id="WP_205096501.1">
    <property type="nucleotide sequence ID" value="NZ_JACLYZ010000053.1"/>
</dbReference>
<feature type="domain" description="Glycosyltransferase 2-like" evidence="1">
    <location>
        <begin position="17"/>
        <end position="124"/>
    </location>
</feature>
<dbReference type="Pfam" id="PF00535">
    <property type="entry name" value="Glycos_transf_2"/>
    <property type="match status" value="1"/>
</dbReference>
<evidence type="ECO:0000313" key="3">
    <source>
        <dbReference type="Proteomes" id="UP000766986"/>
    </source>
</evidence>
<dbReference type="EMBL" id="JACLYZ010000053">
    <property type="protein sequence ID" value="MBM6736338.1"/>
    <property type="molecule type" value="Genomic_DNA"/>
</dbReference>
<dbReference type="PANTHER" id="PTHR22916">
    <property type="entry name" value="GLYCOSYLTRANSFERASE"/>
    <property type="match status" value="1"/>
</dbReference>
<accession>A0ABS2E3Z2</accession>
<dbReference type="PANTHER" id="PTHR22916:SF3">
    <property type="entry name" value="UDP-GLCNAC:BETAGAL BETA-1,3-N-ACETYLGLUCOSAMINYLTRANSFERASE-LIKE PROTEIN 1"/>
    <property type="match status" value="1"/>
</dbReference>
<evidence type="ECO:0000313" key="2">
    <source>
        <dbReference type="EMBL" id="MBM6736338.1"/>
    </source>
</evidence>
<dbReference type="SUPFAM" id="SSF53448">
    <property type="entry name" value="Nucleotide-diphospho-sugar transferases"/>
    <property type="match status" value="1"/>
</dbReference>
<reference evidence="2 3" key="1">
    <citation type="journal article" date="2021" name="Sci. Rep.">
        <title>The distribution of antibiotic resistance genes in chicken gut microbiota commensals.</title>
        <authorList>
            <person name="Juricova H."/>
            <person name="Matiasovicova J."/>
            <person name="Kubasova T."/>
            <person name="Cejkova D."/>
            <person name="Rychlik I."/>
        </authorList>
    </citation>
    <scope>NUCLEOTIDE SEQUENCE [LARGE SCALE GENOMIC DNA]</scope>
    <source>
        <strain evidence="2 3">An772</strain>
    </source>
</reference>
<sequence length="262" mass="30686">MNILLFPDMINRADKISLAMPTYNGARFLREQLDSIYSQTMVPDEVIVVDDCSTDETVNILEEYHQKFGLKYYINETNLGYNRNFEKAIRLCTGDYIVLSDQDDVWFSNKIEVSYNKIIEYPIDEPALISSFCEATDENLNPISHTFSKPQSGDWKLNLTRYYAQGCTLMMNRALLKYILPIPDGIIYDAYIGIVASMIGNRYYIGKKLMYYRLHGGNSLAFNKPKSQFSVSLRIQQLKAFMPFWYTKDEQYRYLYIVKHYH</sequence>
<keyword evidence="3" id="KW-1185">Reference proteome</keyword>
<protein>
    <submittedName>
        <fullName evidence="2">Glycosyltransferase family 2 protein</fullName>
    </submittedName>
</protein>
<organism evidence="2 3">
    <name type="scientific">Mediterranea massiliensis</name>
    <dbReference type="NCBI Taxonomy" id="1841865"/>
    <lineage>
        <taxon>Bacteria</taxon>
        <taxon>Pseudomonadati</taxon>
        <taxon>Bacteroidota</taxon>
        <taxon>Bacteroidia</taxon>
        <taxon>Bacteroidales</taxon>
        <taxon>Bacteroidaceae</taxon>
        <taxon>Mediterranea</taxon>
    </lineage>
</organism>
<dbReference type="InterPro" id="IPR029044">
    <property type="entry name" value="Nucleotide-diphossugar_trans"/>
</dbReference>
<dbReference type="Gene3D" id="3.90.550.10">
    <property type="entry name" value="Spore Coat Polysaccharide Biosynthesis Protein SpsA, Chain A"/>
    <property type="match status" value="1"/>
</dbReference>
<evidence type="ECO:0000259" key="1">
    <source>
        <dbReference type="Pfam" id="PF00535"/>
    </source>
</evidence>
<dbReference type="CDD" id="cd04196">
    <property type="entry name" value="GT_2_like_d"/>
    <property type="match status" value="1"/>
</dbReference>
<feature type="non-terminal residue" evidence="2">
    <location>
        <position position="262"/>
    </location>
</feature>
<comment type="caution">
    <text evidence="2">The sequence shown here is derived from an EMBL/GenBank/DDBJ whole genome shotgun (WGS) entry which is preliminary data.</text>
</comment>
<dbReference type="InterPro" id="IPR001173">
    <property type="entry name" value="Glyco_trans_2-like"/>
</dbReference>
<proteinExistence type="predicted"/>
<dbReference type="Proteomes" id="UP000766986">
    <property type="component" value="Unassembled WGS sequence"/>
</dbReference>
<name>A0ABS2E3Z2_9BACT</name>
<gene>
    <name evidence="2" type="ORF">H7U35_14145</name>
</gene>